<proteinExistence type="predicted"/>
<evidence type="ECO:0008006" key="4">
    <source>
        <dbReference type="Google" id="ProtNLM"/>
    </source>
</evidence>
<keyword evidence="3" id="KW-1185">Reference proteome</keyword>
<gene>
    <name evidence="2" type="ORF">LTR36_007301</name>
</gene>
<organism evidence="2 3">
    <name type="scientific">Oleoguttula mirabilis</name>
    <dbReference type="NCBI Taxonomy" id="1507867"/>
    <lineage>
        <taxon>Eukaryota</taxon>
        <taxon>Fungi</taxon>
        <taxon>Dikarya</taxon>
        <taxon>Ascomycota</taxon>
        <taxon>Pezizomycotina</taxon>
        <taxon>Dothideomycetes</taxon>
        <taxon>Dothideomycetidae</taxon>
        <taxon>Mycosphaerellales</taxon>
        <taxon>Teratosphaeriaceae</taxon>
        <taxon>Oleoguttula</taxon>
    </lineage>
</organism>
<sequence length="202" mass="22796">MASKRVAEDVSESSKRRKLDDNDEAAEFPTPSTASSSKLMSLPPELRIAIFEFCLCEVGPIEVTALLKEPALLQTDRQVRAETRPIWYQGNEFYSDVHDCDATLDSRFRVHVADQKLQGPVVRIGTLMSGKCWSNLVRWCKDLWNQNVPALAPAEDMNAEEAVIAAAHQIATQHRKRPWAECEEALRILRFVVCKLDNGWTA</sequence>
<accession>A0AAV9JAL9</accession>
<protein>
    <recommendedName>
        <fullName evidence="4">F-box domain-containing protein</fullName>
    </recommendedName>
</protein>
<feature type="region of interest" description="Disordered" evidence="1">
    <location>
        <begin position="1"/>
        <end position="38"/>
    </location>
</feature>
<dbReference type="EMBL" id="JAVFHQ010000047">
    <property type="protein sequence ID" value="KAK4541937.1"/>
    <property type="molecule type" value="Genomic_DNA"/>
</dbReference>
<dbReference type="AlphaFoldDB" id="A0AAV9JAL9"/>
<evidence type="ECO:0000313" key="2">
    <source>
        <dbReference type="EMBL" id="KAK4541937.1"/>
    </source>
</evidence>
<dbReference type="Proteomes" id="UP001324427">
    <property type="component" value="Unassembled WGS sequence"/>
</dbReference>
<feature type="compositionally biased region" description="Basic and acidic residues" evidence="1">
    <location>
        <begin position="1"/>
        <end position="20"/>
    </location>
</feature>
<reference evidence="2 3" key="1">
    <citation type="submission" date="2021-11" db="EMBL/GenBank/DDBJ databases">
        <title>Black yeast isolated from Biological Soil Crust.</title>
        <authorList>
            <person name="Kurbessoian T."/>
        </authorList>
    </citation>
    <scope>NUCLEOTIDE SEQUENCE [LARGE SCALE GENOMIC DNA]</scope>
    <source>
        <strain evidence="2 3">CCFEE 5522</strain>
    </source>
</reference>
<evidence type="ECO:0000313" key="3">
    <source>
        <dbReference type="Proteomes" id="UP001324427"/>
    </source>
</evidence>
<comment type="caution">
    <text evidence="2">The sequence shown here is derived from an EMBL/GenBank/DDBJ whole genome shotgun (WGS) entry which is preliminary data.</text>
</comment>
<name>A0AAV9JAL9_9PEZI</name>
<evidence type="ECO:0000256" key="1">
    <source>
        <dbReference type="SAM" id="MobiDB-lite"/>
    </source>
</evidence>